<evidence type="ECO:0000313" key="7">
    <source>
        <dbReference type="EMBL" id="TDQ75737.1"/>
    </source>
</evidence>
<dbReference type="InterPro" id="IPR013249">
    <property type="entry name" value="RNA_pol_sigma70_r4_t2"/>
</dbReference>
<evidence type="ECO:0000256" key="3">
    <source>
        <dbReference type="ARBA" id="ARBA00023082"/>
    </source>
</evidence>
<evidence type="ECO:0000256" key="4">
    <source>
        <dbReference type="ARBA" id="ARBA00023163"/>
    </source>
</evidence>
<dbReference type="Gene3D" id="1.10.10.10">
    <property type="entry name" value="Winged helix-like DNA-binding domain superfamily/Winged helix DNA-binding domain"/>
    <property type="match status" value="1"/>
</dbReference>
<feature type="domain" description="RNA polymerase sigma factor 70 region 4 type 2" evidence="6">
    <location>
        <begin position="125"/>
        <end position="174"/>
    </location>
</feature>
<organism evidence="7 8">
    <name type="scientific">Sphingobacterium yanglingense</name>
    <dbReference type="NCBI Taxonomy" id="1437280"/>
    <lineage>
        <taxon>Bacteria</taxon>
        <taxon>Pseudomonadati</taxon>
        <taxon>Bacteroidota</taxon>
        <taxon>Sphingobacteriia</taxon>
        <taxon>Sphingobacteriales</taxon>
        <taxon>Sphingobacteriaceae</taxon>
        <taxon>Sphingobacterium</taxon>
    </lineage>
</organism>
<dbReference type="RefSeq" id="WP_133585643.1">
    <property type="nucleotide sequence ID" value="NZ_SNYV01000016.1"/>
</dbReference>
<evidence type="ECO:0000256" key="1">
    <source>
        <dbReference type="ARBA" id="ARBA00010641"/>
    </source>
</evidence>
<keyword evidence="2" id="KW-0805">Transcription regulation</keyword>
<dbReference type="InterPro" id="IPR007627">
    <property type="entry name" value="RNA_pol_sigma70_r2"/>
</dbReference>
<dbReference type="Gene3D" id="1.10.1740.10">
    <property type="match status" value="1"/>
</dbReference>
<name>A0A4R6WJG2_9SPHI</name>
<evidence type="ECO:0000259" key="5">
    <source>
        <dbReference type="Pfam" id="PF04542"/>
    </source>
</evidence>
<proteinExistence type="inferred from homology"/>
<dbReference type="InterPro" id="IPR014284">
    <property type="entry name" value="RNA_pol_sigma-70_dom"/>
</dbReference>
<gene>
    <name evidence="7" type="ORF">CLV99_3431</name>
</gene>
<dbReference type="PANTHER" id="PTHR43133">
    <property type="entry name" value="RNA POLYMERASE ECF-TYPE SIGMA FACTO"/>
    <property type="match status" value="1"/>
</dbReference>
<dbReference type="SUPFAM" id="SSF88659">
    <property type="entry name" value="Sigma3 and sigma4 domains of RNA polymerase sigma factors"/>
    <property type="match status" value="1"/>
</dbReference>
<dbReference type="CDD" id="cd06171">
    <property type="entry name" value="Sigma70_r4"/>
    <property type="match status" value="1"/>
</dbReference>
<keyword evidence="4" id="KW-0804">Transcription</keyword>
<dbReference type="Pfam" id="PF08281">
    <property type="entry name" value="Sigma70_r4_2"/>
    <property type="match status" value="1"/>
</dbReference>
<evidence type="ECO:0000259" key="6">
    <source>
        <dbReference type="Pfam" id="PF08281"/>
    </source>
</evidence>
<dbReference type="InterPro" id="IPR013324">
    <property type="entry name" value="RNA_pol_sigma_r3/r4-like"/>
</dbReference>
<reference evidence="7 8" key="1">
    <citation type="submission" date="2019-03" db="EMBL/GenBank/DDBJ databases">
        <title>Genomic Encyclopedia of Archaeal and Bacterial Type Strains, Phase II (KMG-II): from individual species to whole genera.</title>
        <authorList>
            <person name="Goeker M."/>
        </authorList>
    </citation>
    <scope>NUCLEOTIDE SEQUENCE [LARGE SCALE GENOMIC DNA]</scope>
    <source>
        <strain evidence="7 8">DSM 28353</strain>
    </source>
</reference>
<dbReference type="GO" id="GO:0006352">
    <property type="term" value="P:DNA-templated transcription initiation"/>
    <property type="evidence" value="ECO:0007669"/>
    <property type="project" value="InterPro"/>
</dbReference>
<accession>A0A4R6WJG2</accession>
<dbReference type="InterPro" id="IPR039425">
    <property type="entry name" value="RNA_pol_sigma-70-like"/>
</dbReference>
<keyword evidence="8" id="KW-1185">Reference proteome</keyword>
<dbReference type="NCBIfam" id="TIGR02937">
    <property type="entry name" value="sigma70-ECF"/>
    <property type="match status" value="1"/>
</dbReference>
<evidence type="ECO:0000256" key="2">
    <source>
        <dbReference type="ARBA" id="ARBA00023015"/>
    </source>
</evidence>
<evidence type="ECO:0000313" key="8">
    <source>
        <dbReference type="Proteomes" id="UP000295292"/>
    </source>
</evidence>
<dbReference type="SUPFAM" id="SSF88946">
    <property type="entry name" value="Sigma2 domain of RNA polymerase sigma factors"/>
    <property type="match status" value="1"/>
</dbReference>
<dbReference type="AlphaFoldDB" id="A0A4R6WJG2"/>
<comment type="caution">
    <text evidence="7">The sequence shown here is derived from an EMBL/GenBank/DDBJ whole genome shotgun (WGS) entry which is preliminary data.</text>
</comment>
<feature type="domain" description="RNA polymerase sigma-70 region 2" evidence="5">
    <location>
        <begin position="25"/>
        <end position="92"/>
    </location>
</feature>
<protein>
    <submittedName>
        <fullName evidence="7">RNA polymerase sigma-70 factor (ECF subfamily)</fullName>
    </submittedName>
</protein>
<comment type="similarity">
    <text evidence="1">Belongs to the sigma-70 factor family. ECF subfamily.</text>
</comment>
<dbReference type="OrthoDB" id="659577at2"/>
<dbReference type="GO" id="GO:0016987">
    <property type="term" value="F:sigma factor activity"/>
    <property type="evidence" value="ECO:0007669"/>
    <property type="project" value="UniProtKB-KW"/>
</dbReference>
<dbReference type="EMBL" id="SNYV01000016">
    <property type="protein sequence ID" value="TDQ75737.1"/>
    <property type="molecule type" value="Genomic_DNA"/>
</dbReference>
<dbReference type="Proteomes" id="UP000295292">
    <property type="component" value="Unassembled WGS sequence"/>
</dbReference>
<dbReference type="PANTHER" id="PTHR43133:SF46">
    <property type="entry name" value="RNA POLYMERASE SIGMA-70 FACTOR ECF SUBFAMILY"/>
    <property type="match status" value="1"/>
</dbReference>
<dbReference type="GO" id="GO:0003677">
    <property type="term" value="F:DNA binding"/>
    <property type="evidence" value="ECO:0007669"/>
    <property type="project" value="InterPro"/>
</dbReference>
<dbReference type="InterPro" id="IPR036388">
    <property type="entry name" value="WH-like_DNA-bd_sf"/>
</dbReference>
<sequence length="178" mass="20901">MMHPNEDMALLRAIISGKEWALKVIYDRYANRVYKLSFVLLKDTGWSEDIVQEVFIKFWDSRERLDLNGDVWRLLYVITKRASLNKIRDVGRSNVDLERMWQNVSCLAESVHEVFIAKELNTHLGKLLEQLPVRQREVLKLSREQGFTHQQIATQLGVSPNTVKNHLVQALKRIRKFT</sequence>
<keyword evidence="3" id="KW-0731">Sigma factor</keyword>
<dbReference type="InterPro" id="IPR013325">
    <property type="entry name" value="RNA_pol_sigma_r2"/>
</dbReference>
<dbReference type="Pfam" id="PF04542">
    <property type="entry name" value="Sigma70_r2"/>
    <property type="match status" value="1"/>
</dbReference>